<evidence type="ECO:0000259" key="13">
    <source>
        <dbReference type="PROSITE" id="PS50011"/>
    </source>
</evidence>
<keyword evidence="1 8" id="KW-0723">Serine/threonine-protein kinase</keyword>
<evidence type="ECO:0000256" key="12">
    <source>
        <dbReference type="SAM" id="MobiDB-lite"/>
    </source>
</evidence>
<dbReference type="CDD" id="cd05572">
    <property type="entry name" value="STKc_cGK"/>
    <property type="match status" value="1"/>
</dbReference>
<dbReference type="PRINTS" id="PR00103">
    <property type="entry name" value="CAMPKINASE"/>
</dbReference>
<dbReference type="PANTHER" id="PTHR24353:SF118">
    <property type="entry name" value="PROTEIN KINASE CGMP-DEPENDENT 3"/>
    <property type="match status" value="1"/>
</dbReference>
<dbReference type="InterPro" id="IPR000595">
    <property type="entry name" value="cNMP-bd_dom"/>
</dbReference>
<evidence type="ECO:0000256" key="6">
    <source>
        <dbReference type="ARBA" id="ARBA00022840"/>
    </source>
</evidence>
<dbReference type="InterPro" id="IPR017441">
    <property type="entry name" value="Protein_kinase_ATP_BS"/>
</dbReference>
<dbReference type="InterPro" id="IPR008271">
    <property type="entry name" value="Ser/Thr_kinase_AS"/>
</dbReference>
<protein>
    <recommendedName>
        <fullName evidence="8">cGMP-dependent protein kinase</fullName>
        <ecNumber evidence="8">2.7.11.12</ecNumber>
    </recommendedName>
</protein>
<dbReference type="InterPro" id="IPR002374">
    <property type="entry name" value="cGMP_dep_kinase"/>
</dbReference>
<sequence>MDQQLRERWLQEEREYLQSMARRRGSQEQGGAPEDPGGGVRREIADQADADGGRRPSRAQPIVPEPLASDEALQVPHVPKSPRDRSLIAGAVERNDFLRLLGEGQADAMVQSFRPAWHGPGHTVLAEGTDGDAMYIVAEGELSVTQRGCPLRTLLPGDVFGELAILYHCKRTATVTALTQVRLWAIDRQTYRTIVTSQAKRRRAEILDSLREAPSLQGLADAQLSKLLDSMEECTFAHDEVIVREGDEGNNFYIILRGEVRVSRRMHGREEPIRVLRAGEHFGELSLLRNIRRTATCRAHGAVACITVTKEDFQEICPFCPTPRQLSEPDVAVLEVPSLPEPGRAPAPLRLQDLAAERYEDGQHQGLPVVLGTGGFGRVELVRGRGQLFALKRIRKEDVVRRRQQEHVRTEKRVLERSRCPFIVGLFGTFKDSQYVYMLLEFCQGGELWTKLREVRCFEEEVAVFCSACVVEALDYLHGNGIIYRDLKPENLMLDKQGYIKLVDFGFAKELARGEKTYSFCGTPEYLAPEILRHEGHDFAVDFWMMGVLIFEMLVGRPPFHSAEPQKIYSKILDGVFSFPAYMSEAACSLVSKLCRLRPGQRLGNTSTGIRGIRKHRWFGSVKWKRLALRQVDAPTLALMKQGPPYANFKRFSVDWTPAEEEFSGWDEDF</sequence>
<evidence type="ECO:0000256" key="3">
    <source>
        <dbReference type="ARBA" id="ARBA00022679"/>
    </source>
</evidence>
<feature type="binding site" evidence="10">
    <location>
        <position position="392"/>
    </location>
    <ligand>
        <name>ATP</name>
        <dbReference type="ChEBI" id="CHEBI:30616"/>
    </ligand>
</feature>
<evidence type="ECO:0000256" key="4">
    <source>
        <dbReference type="ARBA" id="ARBA00022741"/>
    </source>
</evidence>
<dbReference type="Proteomes" id="UP000297703">
    <property type="component" value="Unassembled WGS sequence"/>
</dbReference>
<keyword evidence="3 8" id="KW-0808">Transferase</keyword>
<dbReference type="PROSITE" id="PS50042">
    <property type="entry name" value="CNMP_BINDING_3"/>
    <property type="match status" value="2"/>
</dbReference>
<proteinExistence type="inferred from homology"/>
<keyword evidence="5 8" id="KW-0418">Kinase</keyword>
<evidence type="ECO:0000256" key="11">
    <source>
        <dbReference type="PROSITE-ProRule" id="PRU10141"/>
    </source>
</evidence>
<dbReference type="GO" id="GO:0004692">
    <property type="term" value="F:cGMP-dependent protein kinase activity"/>
    <property type="evidence" value="ECO:0007669"/>
    <property type="project" value="UniProtKB-EC"/>
</dbReference>
<dbReference type="SUPFAM" id="SSF56112">
    <property type="entry name" value="Protein kinase-like (PK-like)"/>
    <property type="match status" value="1"/>
</dbReference>
<dbReference type="EMBL" id="QXTE01000418">
    <property type="protein sequence ID" value="TFJ98203.1"/>
    <property type="molecule type" value="Genomic_DNA"/>
</dbReference>
<dbReference type="EC" id="2.7.11.12" evidence="8"/>
<evidence type="ECO:0000256" key="7">
    <source>
        <dbReference type="ARBA" id="ARBA00022992"/>
    </source>
</evidence>
<dbReference type="PIRSF" id="PIRSF000559">
    <property type="entry name" value="cGMP-dep_kinase"/>
    <property type="match status" value="1"/>
</dbReference>
<evidence type="ECO:0000256" key="8">
    <source>
        <dbReference type="PIRNR" id="PIRNR000559"/>
    </source>
</evidence>
<keyword evidence="6 8" id="KW-0067">ATP-binding</keyword>
<evidence type="ECO:0000259" key="14">
    <source>
        <dbReference type="PROSITE" id="PS50042"/>
    </source>
</evidence>
<dbReference type="InterPro" id="IPR014710">
    <property type="entry name" value="RmlC-like_jellyroll"/>
</dbReference>
<reference evidence="15 16" key="2">
    <citation type="submission" date="2019-04" db="EMBL/GenBank/DDBJ databases">
        <title>The genome sequence of big-headed turtle.</title>
        <authorList>
            <person name="Gong S."/>
        </authorList>
    </citation>
    <scope>NUCLEOTIDE SEQUENCE [LARGE SCALE GENOMIC DNA]</scope>
    <source>
        <strain evidence="15">DO16091913</strain>
        <tissue evidence="15">Muscle</tissue>
    </source>
</reference>
<evidence type="ECO:0000256" key="5">
    <source>
        <dbReference type="ARBA" id="ARBA00022777"/>
    </source>
</evidence>
<dbReference type="Gene3D" id="2.60.120.10">
    <property type="entry name" value="Jelly Rolls"/>
    <property type="match status" value="2"/>
</dbReference>
<dbReference type="STRING" id="55544.A0A4D9DU14"/>
<dbReference type="SUPFAM" id="SSF51206">
    <property type="entry name" value="cAMP-binding domain-like"/>
    <property type="match status" value="2"/>
</dbReference>
<feature type="binding site" evidence="10">
    <location>
        <begin position="371"/>
        <end position="379"/>
    </location>
    <ligand>
        <name>ATP</name>
        <dbReference type="ChEBI" id="CHEBI:30616"/>
    </ligand>
</feature>
<dbReference type="Pfam" id="PF00069">
    <property type="entry name" value="Pkinase"/>
    <property type="match status" value="1"/>
</dbReference>
<dbReference type="Pfam" id="PF00027">
    <property type="entry name" value="cNMP_binding"/>
    <property type="match status" value="2"/>
</dbReference>
<dbReference type="PROSITE" id="PS50011">
    <property type="entry name" value="PROTEIN_KINASE_DOM"/>
    <property type="match status" value="1"/>
</dbReference>
<dbReference type="InterPro" id="IPR018488">
    <property type="entry name" value="cNMP-bd_CS"/>
</dbReference>
<dbReference type="CDD" id="cd00038">
    <property type="entry name" value="CAP_ED"/>
    <property type="match status" value="2"/>
</dbReference>
<dbReference type="PROSITE" id="PS00108">
    <property type="entry name" value="PROTEIN_KINASE_ST"/>
    <property type="match status" value="1"/>
</dbReference>
<evidence type="ECO:0000313" key="16">
    <source>
        <dbReference type="Proteomes" id="UP000297703"/>
    </source>
</evidence>
<keyword evidence="4 8" id="KW-0547">Nucleotide-binding</keyword>
<dbReference type="FunFam" id="1.10.510.10:FF:000210">
    <property type="entry name" value="Non-specific serine/threonine protein kinase"/>
    <property type="match status" value="1"/>
</dbReference>
<dbReference type="InterPro" id="IPR000719">
    <property type="entry name" value="Prot_kinase_dom"/>
</dbReference>
<feature type="binding site" evidence="11">
    <location>
        <position position="396"/>
    </location>
    <ligand>
        <name>ATP</name>
        <dbReference type="ChEBI" id="CHEBI:30616"/>
    </ligand>
</feature>
<accession>A0A4D9DU14</accession>
<dbReference type="InterPro" id="IPR018490">
    <property type="entry name" value="cNMP-bd_dom_sf"/>
</dbReference>
<keyword evidence="7 8" id="KW-0142">cGMP-binding</keyword>
<dbReference type="OrthoDB" id="10252171at2759"/>
<dbReference type="GO" id="GO:0005524">
    <property type="term" value="F:ATP binding"/>
    <property type="evidence" value="ECO:0007669"/>
    <property type="project" value="UniProtKB-UniRule"/>
</dbReference>
<feature type="domain" description="Cyclic nucleotide-binding" evidence="14">
    <location>
        <begin position="97"/>
        <end position="212"/>
    </location>
</feature>
<feature type="domain" description="Cyclic nucleotide-binding" evidence="14">
    <location>
        <begin position="215"/>
        <end position="316"/>
    </location>
</feature>
<dbReference type="GO" id="GO:0030553">
    <property type="term" value="F:cGMP binding"/>
    <property type="evidence" value="ECO:0007669"/>
    <property type="project" value="UniProtKB-KW"/>
</dbReference>
<keyword evidence="2 8" id="KW-0140">cGMP</keyword>
<reference evidence="15 16" key="1">
    <citation type="submission" date="2019-04" db="EMBL/GenBank/DDBJ databases">
        <title>Draft genome of the big-headed turtle Platysternon megacephalum.</title>
        <authorList>
            <person name="Gong S."/>
        </authorList>
    </citation>
    <scope>NUCLEOTIDE SEQUENCE [LARGE SCALE GENOMIC DNA]</scope>
    <source>
        <strain evidence="15">DO16091913</strain>
        <tissue evidence="15">Muscle</tissue>
    </source>
</reference>
<feature type="region of interest" description="Disordered" evidence="12">
    <location>
        <begin position="17"/>
        <end position="86"/>
    </location>
</feature>
<dbReference type="PROSITE" id="PS00107">
    <property type="entry name" value="PROTEIN_KINASE_ATP"/>
    <property type="match status" value="1"/>
</dbReference>
<dbReference type="InterPro" id="IPR011009">
    <property type="entry name" value="Kinase-like_dom_sf"/>
</dbReference>
<dbReference type="SMART" id="SM00100">
    <property type="entry name" value="cNMP"/>
    <property type="match status" value="2"/>
</dbReference>
<dbReference type="Gene3D" id="1.10.510.10">
    <property type="entry name" value="Transferase(Phosphotransferase) domain 1"/>
    <property type="match status" value="1"/>
</dbReference>
<evidence type="ECO:0000313" key="15">
    <source>
        <dbReference type="EMBL" id="TFJ98203.1"/>
    </source>
</evidence>
<comment type="similarity">
    <text evidence="8">Belongs to the protein kinase superfamily. AGC Ser/Thr protein kinase family. cGMP subfamily.</text>
</comment>
<evidence type="ECO:0000256" key="2">
    <source>
        <dbReference type="ARBA" id="ARBA00022535"/>
    </source>
</evidence>
<dbReference type="Gene3D" id="3.30.200.20">
    <property type="entry name" value="Phosphorylase Kinase, domain 1"/>
    <property type="match status" value="1"/>
</dbReference>
<evidence type="ECO:0000256" key="10">
    <source>
        <dbReference type="PIRSR" id="PIRSR000559-2"/>
    </source>
</evidence>
<dbReference type="AlphaFoldDB" id="A0A4D9DU14"/>
<feature type="active site" description="Proton acceptor" evidence="9">
    <location>
        <position position="486"/>
    </location>
</feature>
<name>A0A4D9DU14_9SAUR</name>
<dbReference type="PROSITE" id="PS00888">
    <property type="entry name" value="CNMP_BINDING_1"/>
    <property type="match status" value="1"/>
</dbReference>
<feature type="domain" description="Protein kinase" evidence="13">
    <location>
        <begin position="365"/>
        <end position="619"/>
    </location>
</feature>
<dbReference type="PROSITE" id="PS00889">
    <property type="entry name" value="CNMP_BINDING_2"/>
    <property type="match status" value="1"/>
</dbReference>
<organism evidence="15 16">
    <name type="scientific">Platysternon megacephalum</name>
    <name type="common">big-headed turtle</name>
    <dbReference type="NCBI Taxonomy" id="55544"/>
    <lineage>
        <taxon>Eukaryota</taxon>
        <taxon>Metazoa</taxon>
        <taxon>Chordata</taxon>
        <taxon>Craniata</taxon>
        <taxon>Vertebrata</taxon>
        <taxon>Euteleostomi</taxon>
        <taxon>Archelosauria</taxon>
        <taxon>Testudinata</taxon>
        <taxon>Testudines</taxon>
        <taxon>Cryptodira</taxon>
        <taxon>Durocryptodira</taxon>
        <taxon>Testudinoidea</taxon>
        <taxon>Platysternidae</taxon>
        <taxon>Platysternon</taxon>
    </lineage>
</organism>
<dbReference type="PANTHER" id="PTHR24353">
    <property type="entry name" value="CYCLIC NUCLEOTIDE-DEPENDENT PROTEIN KINASE"/>
    <property type="match status" value="1"/>
</dbReference>
<comment type="catalytic activity">
    <reaction evidence="8">
        <text>L-threonyl-[protein] + ATP = O-phospho-L-threonyl-[protein] + ADP + H(+)</text>
        <dbReference type="Rhea" id="RHEA:46608"/>
        <dbReference type="Rhea" id="RHEA-COMP:11060"/>
        <dbReference type="Rhea" id="RHEA-COMP:11605"/>
        <dbReference type="ChEBI" id="CHEBI:15378"/>
        <dbReference type="ChEBI" id="CHEBI:30013"/>
        <dbReference type="ChEBI" id="CHEBI:30616"/>
        <dbReference type="ChEBI" id="CHEBI:61977"/>
        <dbReference type="ChEBI" id="CHEBI:456216"/>
        <dbReference type="EC" id="2.7.11.12"/>
    </reaction>
</comment>
<gene>
    <name evidence="15" type="ORF">DR999_PMT19896</name>
</gene>
<comment type="caution">
    <text evidence="15">The sequence shown here is derived from an EMBL/GenBank/DDBJ whole genome shotgun (WGS) entry which is preliminary data.</text>
</comment>
<keyword evidence="16" id="KW-1185">Reference proteome</keyword>
<evidence type="ECO:0000256" key="9">
    <source>
        <dbReference type="PIRSR" id="PIRSR000559-1"/>
    </source>
</evidence>
<dbReference type="SMART" id="SM00220">
    <property type="entry name" value="S_TKc"/>
    <property type="match status" value="1"/>
</dbReference>
<dbReference type="InterPro" id="IPR035014">
    <property type="entry name" value="STKc_cGK"/>
</dbReference>
<evidence type="ECO:0000256" key="1">
    <source>
        <dbReference type="ARBA" id="ARBA00022527"/>
    </source>
</evidence>